<evidence type="ECO:0000256" key="1">
    <source>
        <dbReference type="SAM" id="SignalP"/>
    </source>
</evidence>
<evidence type="ECO:0000313" key="3">
    <source>
        <dbReference type="Proteomes" id="UP000655830"/>
    </source>
</evidence>
<protein>
    <submittedName>
        <fullName evidence="2">Uncharacterized protein</fullName>
    </submittedName>
</protein>
<organism evidence="2 3">
    <name type="scientific">Zhenhengia yiwuensis</name>
    <dbReference type="NCBI Taxonomy" id="2763666"/>
    <lineage>
        <taxon>Bacteria</taxon>
        <taxon>Bacillati</taxon>
        <taxon>Bacillota</taxon>
        <taxon>Clostridia</taxon>
        <taxon>Lachnospirales</taxon>
        <taxon>Lachnospiraceae</taxon>
        <taxon>Zhenhengia</taxon>
    </lineage>
</organism>
<accession>A0A926IFK6</accession>
<evidence type="ECO:0000313" key="2">
    <source>
        <dbReference type="EMBL" id="MBC8581782.1"/>
    </source>
</evidence>
<feature type="chain" id="PRO_5036838328" evidence="1">
    <location>
        <begin position="24"/>
        <end position="158"/>
    </location>
</feature>
<sequence>MKSKSYVFMFITSLFVFTSSLSAATIDSNAHKQTVTNYIEEINQIQKQIFTLTQKIAFLTTPSDEIYITELNFINNQLDNVTQSMLSYYESLPDLCTEKLNVLVLFNSTNLIHCSLIKLNELNNSNSNIEKMTILQTYCAFHVEANNILNIVSNLVSQ</sequence>
<keyword evidence="1" id="KW-0732">Signal</keyword>
<feature type="signal peptide" evidence="1">
    <location>
        <begin position="1"/>
        <end position="23"/>
    </location>
</feature>
<name>A0A926IFK6_9FIRM</name>
<proteinExistence type="predicted"/>
<dbReference type="EMBL" id="JACRSY010000101">
    <property type="protein sequence ID" value="MBC8581782.1"/>
    <property type="molecule type" value="Genomic_DNA"/>
</dbReference>
<reference evidence="2" key="1">
    <citation type="submission" date="2020-08" db="EMBL/GenBank/DDBJ databases">
        <title>Genome public.</title>
        <authorList>
            <person name="Liu C."/>
            <person name="Sun Q."/>
        </authorList>
    </citation>
    <scope>NUCLEOTIDE SEQUENCE</scope>
    <source>
        <strain evidence="2">NSJ-12</strain>
    </source>
</reference>
<dbReference type="AlphaFoldDB" id="A0A926IFK6"/>
<keyword evidence="3" id="KW-1185">Reference proteome</keyword>
<gene>
    <name evidence="2" type="ORF">H8718_20140</name>
</gene>
<dbReference type="RefSeq" id="WP_249334847.1">
    <property type="nucleotide sequence ID" value="NZ_JACRSY010000101.1"/>
</dbReference>
<dbReference type="Proteomes" id="UP000655830">
    <property type="component" value="Unassembled WGS sequence"/>
</dbReference>
<comment type="caution">
    <text evidence="2">The sequence shown here is derived from an EMBL/GenBank/DDBJ whole genome shotgun (WGS) entry which is preliminary data.</text>
</comment>